<comment type="caution">
    <text evidence="1">The sequence shown here is derived from an EMBL/GenBank/DDBJ whole genome shotgun (WGS) entry which is preliminary data.</text>
</comment>
<evidence type="ECO:0000313" key="3">
    <source>
        <dbReference type="Proteomes" id="UP000054653"/>
    </source>
</evidence>
<name>A0A0V1BA05_TRIBR</name>
<gene>
    <name evidence="1" type="ORF">T03_15054</name>
    <name evidence="2" type="ORF">T03_4171</name>
</gene>
<dbReference type="EMBL" id="JYDI01001314">
    <property type="protein sequence ID" value="KRY33790.1"/>
    <property type="molecule type" value="Genomic_DNA"/>
</dbReference>
<dbReference type="OrthoDB" id="5926243at2759"/>
<protein>
    <submittedName>
        <fullName evidence="1">Uncharacterized protein</fullName>
    </submittedName>
</protein>
<sequence>MLSLALEAPATDSVVRLGTDPCGSQSDGPNNAVTPWQEFGNNSQLPAIAGNRIFGDKHQIIDLRWTVDLLPLATNIEGDQIHIRPPFPQVAHQQLLVPPTSAKMPGPHSAGRFSRRGWKRGQFSPYEEVRRSKWSTVLWVFAQERERPVVNARFQLAQGGPEFVETKQASSEHLPQCVLDRPDKPLPVSAASKSSLSGVSPLNPSAGQLVLKLFSALADEKRADERICLLECSEVIRLDHFWGASPGHKTVGRGEKTRGRHVGNDLNVHCASYHAGEETDVDLLHAAIFIPHM</sequence>
<dbReference type="AlphaFoldDB" id="A0A0V1BA05"/>
<accession>A0A0V1BA05</accession>
<dbReference type="EMBL" id="JYDI01000196">
    <property type="protein sequence ID" value="KRY48773.1"/>
    <property type="molecule type" value="Genomic_DNA"/>
</dbReference>
<evidence type="ECO:0000313" key="2">
    <source>
        <dbReference type="EMBL" id="KRY48773.1"/>
    </source>
</evidence>
<reference evidence="1 3" key="1">
    <citation type="submission" date="2015-01" db="EMBL/GenBank/DDBJ databases">
        <title>Evolution of Trichinella species and genotypes.</title>
        <authorList>
            <person name="Korhonen P.K."/>
            <person name="Edoardo P."/>
            <person name="Giuseppe L.R."/>
            <person name="Gasser R.B."/>
        </authorList>
    </citation>
    <scope>NUCLEOTIDE SEQUENCE [LARGE SCALE GENOMIC DNA]</scope>
    <source>
        <strain evidence="1">ISS120</strain>
    </source>
</reference>
<organism evidence="1 3">
    <name type="scientific">Trichinella britovi</name>
    <name type="common">Parasitic roundworm</name>
    <dbReference type="NCBI Taxonomy" id="45882"/>
    <lineage>
        <taxon>Eukaryota</taxon>
        <taxon>Metazoa</taxon>
        <taxon>Ecdysozoa</taxon>
        <taxon>Nematoda</taxon>
        <taxon>Enoplea</taxon>
        <taxon>Dorylaimia</taxon>
        <taxon>Trichinellida</taxon>
        <taxon>Trichinellidae</taxon>
        <taxon>Trichinella</taxon>
    </lineage>
</organism>
<evidence type="ECO:0000313" key="1">
    <source>
        <dbReference type="EMBL" id="KRY33790.1"/>
    </source>
</evidence>
<dbReference type="Proteomes" id="UP000054653">
    <property type="component" value="Unassembled WGS sequence"/>
</dbReference>
<proteinExistence type="predicted"/>
<keyword evidence="3" id="KW-1185">Reference proteome</keyword>